<dbReference type="Pfam" id="PF00082">
    <property type="entry name" value="Peptidase_S8"/>
    <property type="match status" value="1"/>
</dbReference>
<evidence type="ECO:0000256" key="5">
    <source>
        <dbReference type="ARBA" id="ARBA00022825"/>
    </source>
</evidence>
<accession>A0ABN8CM62</accession>
<dbReference type="Pfam" id="PF00588">
    <property type="entry name" value="SpoU_methylase"/>
    <property type="match status" value="1"/>
</dbReference>
<dbReference type="PANTHER" id="PTHR43806:SF7">
    <property type="entry name" value="MEMBRANE-BOUND TRANSCRIPTION FACTOR SITE-1 PROTEASE"/>
    <property type="match status" value="1"/>
</dbReference>
<keyword evidence="4" id="KW-0808">Transferase</keyword>
<evidence type="ECO:0000256" key="2">
    <source>
        <dbReference type="ARBA" id="ARBA00022603"/>
    </source>
</evidence>
<feature type="domain" description="MBTPS1 fourth" evidence="11">
    <location>
        <begin position="595"/>
        <end position="781"/>
    </location>
</feature>
<evidence type="ECO:0000313" key="13">
    <source>
        <dbReference type="EMBL" id="CAH0514087.1"/>
    </source>
</evidence>
<comment type="similarity">
    <text evidence="1 8">Belongs to the peptidase S8 family.</text>
</comment>
<dbReference type="PROSITE" id="PS00137">
    <property type="entry name" value="SUBTILASE_HIS"/>
    <property type="match status" value="1"/>
</dbReference>
<dbReference type="PANTHER" id="PTHR43806">
    <property type="entry name" value="PEPTIDASE S8"/>
    <property type="match status" value="1"/>
</dbReference>
<feature type="domain" description="tRNA/rRNA methyltransferase SpoU type" evidence="10">
    <location>
        <begin position="864"/>
        <end position="986"/>
    </location>
</feature>
<proteinExistence type="inferred from homology"/>
<dbReference type="InterPro" id="IPR057060">
    <property type="entry name" value="MBTPS1_3rd"/>
</dbReference>
<dbReference type="Gene3D" id="3.40.50.200">
    <property type="entry name" value="Peptidase S8/S53 domain"/>
    <property type="match status" value="1"/>
</dbReference>
<evidence type="ECO:0000256" key="7">
    <source>
        <dbReference type="ARBA" id="ARBA00023619"/>
    </source>
</evidence>
<evidence type="ECO:0000259" key="10">
    <source>
        <dbReference type="Pfam" id="PF00588"/>
    </source>
</evidence>
<dbReference type="EC" id="3.4.21.62" evidence="7"/>
<feature type="domain" description="Peptidase S8/S53" evidence="9">
    <location>
        <begin position="166"/>
        <end position="353"/>
    </location>
</feature>
<name>A0ABN8CM62_9STRA</name>
<dbReference type="InterPro" id="IPR022398">
    <property type="entry name" value="Peptidase_S8_His-AS"/>
</dbReference>
<dbReference type="InterPro" id="IPR036852">
    <property type="entry name" value="Peptidase_S8/S53_dom_sf"/>
</dbReference>
<dbReference type="Gene3D" id="3.40.1280.10">
    <property type="match status" value="1"/>
</dbReference>
<dbReference type="InterPro" id="IPR029026">
    <property type="entry name" value="tRNA_m1G_MTases_N"/>
</dbReference>
<comment type="catalytic activity">
    <reaction evidence="6">
        <text>Hydrolysis of proteins with broad specificity for peptide bonds, and a preference for a large uncharged residue in P1. Hydrolyzes peptide amides.</text>
        <dbReference type="EC" id="3.4.21.62"/>
    </reaction>
</comment>
<dbReference type="Pfam" id="PF23094">
    <property type="entry name" value="MBTPS1_3rd"/>
    <property type="match status" value="1"/>
</dbReference>
<dbReference type="InterPro" id="IPR057032">
    <property type="entry name" value="MBTPS1_4th"/>
</dbReference>
<reference evidence="13 14" key="1">
    <citation type="submission" date="2021-11" db="EMBL/GenBank/DDBJ databases">
        <authorList>
            <person name="Islam A."/>
            <person name="Islam S."/>
            <person name="Flora M.S."/>
            <person name="Rahman M."/>
            <person name="Ziaur R.M."/>
            <person name="Epstein J.H."/>
            <person name="Hassan M."/>
            <person name="Klassen M."/>
            <person name="Woodard K."/>
            <person name="Webb A."/>
            <person name="Webby R.J."/>
            <person name="El Zowalaty M.E."/>
        </authorList>
    </citation>
    <scope>NUCLEOTIDE SEQUENCE [LARGE SCALE GENOMIC DNA]</scope>
    <source>
        <strain evidence="13">Pbs1</strain>
    </source>
</reference>
<evidence type="ECO:0000256" key="1">
    <source>
        <dbReference type="ARBA" id="ARBA00011073"/>
    </source>
</evidence>
<dbReference type="InterPro" id="IPR000209">
    <property type="entry name" value="Peptidase_S8/S53_dom"/>
</dbReference>
<evidence type="ECO:0000313" key="14">
    <source>
        <dbReference type="Proteomes" id="UP001158986"/>
    </source>
</evidence>
<keyword evidence="2" id="KW-0489">Methyltransferase</keyword>
<dbReference type="InterPro" id="IPR050131">
    <property type="entry name" value="Peptidase_S8_subtilisin-like"/>
</dbReference>
<dbReference type="Pfam" id="PF23090">
    <property type="entry name" value="MBTPS1_4th"/>
    <property type="match status" value="2"/>
</dbReference>
<evidence type="ECO:0000259" key="9">
    <source>
        <dbReference type="Pfam" id="PF00082"/>
    </source>
</evidence>
<evidence type="ECO:0000256" key="8">
    <source>
        <dbReference type="PROSITE-ProRule" id="PRU01240"/>
    </source>
</evidence>
<comment type="caution">
    <text evidence="8">Lacks conserved residue(s) required for the propagation of feature annotation.</text>
</comment>
<keyword evidence="5" id="KW-0720">Serine protease</keyword>
<evidence type="ECO:0000256" key="4">
    <source>
        <dbReference type="ARBA" id="ARBA00022679"/>
    </source>
</evidence>
<gene>
    <name evidence="13" type="ORF">PBS001_LOCUS863</name>
</gene>
<dbReference type="InterPro" id="IPR029028">
    <property type="entry name" value="Alpha/beta_knot_MTases"/>
</dbReference>
<dbReference type="SUPFAM" id="SSF52743">
    <property type="entry name" value="Subtilisin-like"/>
    <property type="match status" value="1"/>
</dbReference>
<dbReference type="Proteomes" id="UP001158986">
    <property type="component" value="Unassembled WGS sequence"/>
</dbReference>
<sequence>MLEYIVQLRDYNTLETQGQLVSTFISSAAFDYGLEIATRSPFAHQAPTNFVVLRMFYCDMETLPARSSNETSLDEHVCHASEEAMRNYVESNVTGLIKAVRRNKAYRKLNLTGLDTKQDIGQKMQSATRRQMMHESTKRLVGLRKETTLLVNELGVRELWNQGYKGQGVKIGIFDTGLSMSRLTNVKEKISWTHELKNTDTVGHGTFVAGVVSGTDAKCPGISPEAELFVFRMFTKERLSFTSWYLDAFNYALFKKVHVLNLSTGGPDFQELPFVNKLRKLTANGIILVSAVGNEGPHYGLLSNPADQAEVIGVGGITRSNEVAEFSSRGMTTWEFPFGSGRVKPDIVTLAEDISGSDVLGGCKMELLLNPASMKQILLASSNKLEARYESDYVIRNHIFEQGSGALNISKASKMIKDLWARHQAAQNKTQMGQEVIPSVFEPSSFPHKLDTTDCPHMWPYCLQPLYYSALPLMVNLTILNPVSVVGTIKSPPQCRCFLRGKKQAAAFEGIAHGTLRLQLEQASRVDDLLIPVSIKIIPTPPLSKRILWDQFHNIPYPSAFVPRDNLEIQHDLMDVSGDYPHTNFHQMCNLLAHGEEFFRDEIVALQNAVMYSNVSLIVFADWYDNRLVDLLELFDTSTLSKWHAITGGANIPAINELLQDFRIAFGDGVVHSSNVSLLNSGNDSSFPYWSGSYLTNFPVGGYLGYIDGIDTSARYLNGSERTVTDVPVLGLYEVPSHAGGRIAVFGDSSCLDSSAHPGAKFQNCFGMLRTVLRFTKEAVVSRYITLQNDSASSALQRLELEFVSDKSVLHPSVNLENDAIWQQRDHHRDFIKHSKVLEASNDESVHRSLCNVHAKVHLNSVELYVVLSNRSGRQNLGTYLRTASAFGATQVVVVGSKRFGTHGAHRAQKYVDVVQCYEFADARAFLKSKGCTIFGLSKQPTGSFAAHATPYQGTSAFVIDNEFPGLSAEQHAICDHFVHVPFHGKQTKASSELVLDTTVVTAITLHHFTAFAQFPIRAIEATSTQGKFVLDAYPAFNPTRNLRAKEKTAMREARIANAEDVLADDDGLGSIFE</sequence>
<feature type="domain" description="MBTPS1 third" evidence="12">
    <location>
        <begin position="446"/>
        <end position="495"/>
    </location>
</feature>
<evidence type="ECO:0000256" key="6">
    <source>
        <dbReference type="ARBA" id="ARBA00023529"/>
    </source>
</evidence>
<keyword evidence="14" id="KW-1185">Reference proteome</keyword>
<keyword evidence="3" id="KW-0645">Protease</keyword>
<keyword evidence="5" id="KW-0378">Hydrolase</keyword>
<evidence type="ECO:0000259" key="11">
    <source>
        <dbReference type="Pfam" id="PF23090"/>
    </source>
</evidence>
<dbReference type="SUPFAM" id="SSF75217">
    <property type="entry name" value="alpha/beta knot"/>
    <property type="match status" value="1"/>
</dbReference>
<dbReference type="InterPro" id="IPR001537">
    <property type="entry name" value="SpoU_MeTrfase"/>
</dbReference>
<evidence type="ECO:0000259" key="12">
    <source>
        <dbReference type="Pfam" id="PF23094"/>
    </source>
</evidence>
<evidence type="ECO:0000256" key="3">
    <source>
        <dbReference type="ARBA" id="ARBA00022670"/>
    </source>
</evidence>
<organism evidence="13 14">
    <name type="scientific">Peronospora belbahrii</name>
    <dbReference type="NCBI Taxonomy" id="622444"/>
    <lineage>
        <taxon>Eukaryota</taxon>
        <taxon>Sar</taxon>
        <taxon>Stramenopiles</taxon>
        <taxon>Oomycota</taxon>
        <taxon>Peronosporomycetes</taxon>
        <taxon>Peronosporales</taxon>
        <taxon>Peronosporaceae</taxon>
        <taxon>Peronospora</taxon>
    </lineage>
</organism>
<dbReference type="EMBL" id="CAKLCB010000051">
    <property type="protein sequence ID" value="CAH0514087.1"/>
    <property type="molecule type" value="Genomic_DNA"/>
</dbReference>
<feature type="domain" description="MBTPS1 fourth" evidence="11">
    <location>
        <begin position="541"/>
        <end position="592"/>
    </location>
</feature>
<protein>
    <recommendedName>
        <fullName evidence="7">subtilisin</fullName>
        <ecNumber evidence="7">3.4.21.62</ecNumber>
    </recommendedName>
</protein>
<dbReference type="PROSITE" id="PS51892">
    <property type="entry name" value="SUBTILASE"/>
    <property type="match status" value="1"/>
</dbReference>
<comment type="caution">
    <text evidence="13">The sequence shown here is derived from an EMBL/GenBank/DDBJ whole genome shotgun (WGS) entry which is preliminary data.</text>
</comment>